<evidence type="ECO:0000313" key="17">
    <source>
        <dbReference type="Proteomes" id="UP000315440"/>
    </source>
</evidence>
<keyword evidence="11" id="KW-0902">Two-component regulatory system</keyword>
<dbReference type="SUPFAM" id="SSF47384">
    <property type="entry name" value="Homodimeric domain of signal transducing histidine kinase"/>
    <property type="match status" value="1"/>
</dbReference>
<evidence type="ECO:0000259" key="14">
    <source>
        <dbReference type="PROSITE" id="PS50109"/>
    </source>
</evidence>
<dbReference type="GO" id="GO:0000155">
    <property type="term" value="F:phosphorelay sensor kinase activity"/>
    <property type="evidence" value="ECO:0007669"/>
    <property type="project" value="InterPro"/>
</dbReference>
<name>A0A5C5ZN51_9BACT</name>
<dbReference type="Gene3D" id="3.30.450.20">
    <property type="entry name" value="PAS domain"/>
    <property type="match status" value="1"/>
</dbReference>
<dbReference type="InterPro" id="IPR013656">
    <property type="entry name" value="PAS_4"/>
</dbReference>
<dbReference type="Gene3D" id="1.10.287.130">
    <property type="match status" value="1"/>
</dbReference>
<dbReference type="EC" id="2.7.13.3" evidence="4"/>
<keyword evidence="8" id="KW-0547">Nucleotide-binding</keyword>
<comment type="subcellular location">
    <subcellularLocation>
        <location evidence="2">Cell membrane</location>
    </subcellularLocation>
    <subcellularLocation>
        <location evidence="3">Membrane raft</location>
        <topology evidence="3">Multi-pass membrane protein</topology>
    </subcellularLocation>
</comment>
<feature type="domain" description="PAS" evidence="15">
    <location>
        <begin position="265"/>
        <end position="301"/>
    </location>
</feature>
<evidence type="ECO:0000256" key="2">
    <source>
        <dbReference type="ARBA" id="ARBA00004236"/>
    </source>
</evidence>
<evidence type="ECO:0000256" key="9">
    <source>
        <dbReference type="ARBA" id="ARBA00022777"/>
    </source>
</evidence>
<dbReference type="PROSITE" id="PS50109">
    <property type="entry name" value="HIS_KIN"/>
    <property type="match status" value="1"/>
</dbReference>
<comment type="catalytic activity">
    <reaction evidence="1">
        <text>ATP + protein L-histidine = ADP + protein N-phospho-L-histidine.</text>
        <dbReference type="EC" id="2.7.13.3"/>
    </reaction>
</comment>
<dbReference type="SUPFAM" id="SSF55874">
    <property type="entry name" value="ATPase domain of HSP90 chaperone/DNA topoisomerase II/histidine kinase"/>
    <property type="match status" value="1"/>
</dbReference>
<gene>
    <name evidence="16" type="primary">yycG</name>
    <name evidence="16" type="ORF">Mal64_24020</name>
</gene>
<dbReference type="Proteomes" id="UP000315440">
    <property type="component" value="Unassembled WGS sequence"/>
</dbReference>
<keyword evidence="6" id="KW-0597">Phosphoprotein</keyword>
<dbReference type="GO" id="GO:0005886">
    <property type="term" value="C:plasma membrane"/>
    <property type="evidence" value="ECO:0007669"/>
    <property type="project" value="UniProtKB-SubCell"/>
</dbReference>
<evidence type="ECO:0000256" key="6">
    <source>
        <dbReference type="ARBA" id="ARBA00022553"/>
    </source>
</evidence>
<dbReference type="SMART" id="SM00388">
    <property type="entry name" value="HisKA"/>
    <property type="match status" value="1"/>
</dbReference>
<dbReference type="FunFam" id="3.30.565.10:FF:000023">
    <property type="entry name" value="PAS domain-containing sensor histidine kinase"/>
    <property type="match status" value="1"/>
</dbReference>
<dbReference type="PRINTS" id="PR00344">
    <property type="entry name" value="BCTRLSENSOR"/>
</dbReference>
<evidence type="ECO:0000256" key="11">
    <source>
        <dbReference type="ARBA" id="ARBA00023012"/>
    </source>
</evidence>
<dbReference type="Pfam" id="PF08448">
    <property type="entry name" value="PAS_4"/>
    <property type="match status" value="1"/>
</dbReference>
<accession>A0A5C5ZN51</accession>
<keyword evidence="7 16" id="KW-0808">Transferase</keyword>
<protein>
    <recommendedName>
        <fullName evidence="4">histidine kinase</fullName>
        <ecNumber evidence="4">2.7.13.3</ecNumber>
    </recommendedName>
</protein>
<evidence type="ECO:0000256" key="12">
    <source>
        <dbReference type="ARBA" id="ARBA00023136"/>
    </source>
</evidence>
<dbReference type="PANTHER" id="PTHR43711">
    <property type="entry name" value="TWO-COMPONENT HISTIDINE KINASE"/>
    <property type="match status" value="1"/>
</dbReference>
<dbReference type="GO" id="GO:0005524">
    <property type="term" value="F:ATP binding"/>
    <property type="evidence" value="ECO:0007669"/>
    <property type="project" value="UniProtKB-KW"/>
</dbReference>
<dbReference type="OrthoDB" id="9813151at2"/>
<dbReference type="Pfam" id="PF02518">
    <property type="entry name" value="HATPase_c"/>
    <property type="match status" value="1"/>
</dbReference>
<evidence type="ECO:0000259" key="15">
    <source>
        <dbReference type="PROSITE" id="PS50112"/>
    </source>
</evidence>
<comment type="caution">
    <text evidence="16">The sequence shown here is derived from an EMBL/GenBank/DDBJ whole genome shotgun (WGS) entry which is preliminary data.</text>
</comment>
<feature type="transmembrane region" description="Helical" evidence="13">
    <location>
        <begin position="183"/>
        <end position="200"/>
    </location>
</feature>
<evidence type="ECO:0000256" key="5">
    <source>
        <dbReference type="ARBA" id="ARBA00022475"/>
    </source>
</evidence>
<reference evidence="16 17" key="1">
    <citation type="submission" date="2019-02" db="EMBL/GenBank/DDBJ databases">
        <title>Deep-cultivation of Planctomycetes and their phenomic and genomic characterization uncovers novel biology.</title>
        <authorList>
            <person name="Wiegand S."/>
            <person name="Jogler M."/>
            <person name="Boedeker C."/>
            <person name="Pinto D."/>
            <person name="Vollmers J."/>
            <person name="Rivas-Marin E."/>
            <person name="Kohn T."/>
            <person name="Peeters S.H."/>
            <person name="Heuer A."/>
            <person name="Rast P."/>
            <person name="Oberbeckmann S."/>
            <person name="Bunk B."/>
            <person name="Jeske O."/>
            <person name="Meyerdierks A."/>
            <person name="Storesund J.E."/>
            <person name="Kallscheuer N."/>
            <person name="Luecker S."/>
            <person name="Lage O.M."/>
            <person name="Pohl T."/>
            <person name="Merkel B.J."/>
            <person name="Hornburger P."/>
            <person name="Mueller R.-W."/>
            <person name="Bruemmer F."/>
            <person name="Labrenz M."/>
            <person name="Spormann A.M."/>
            <person name="Op Den Camp H."/>
            <person name="Overmann J."/>
            <person name="Amann R."/>
            <person name="Jetten M.S.M."/>
            <person name="Mascher T."/>
            <person name="Medema M.H."/>
            <person name="Devos D.P."/>
            <person name="Kaster A.-K."/>
            <person name="Ovreas L."/>
            <person name="Rohde M."/>
            <person name="Galperin M.Y."/>
            <person name="Jogler C."/>
        </authorList>
    </citation>
    <scope>NUCLEOTIDE SEQUENCE [LARGE SCALE GENOMIC DNA]</scope>
    <source>
        <strain evidence="16 17">Mal64</strain>
    </source>
</reference>
<dbReference type="CDD" id="cd00082">
    <property type="entry name" value="HisKA"/>
    <property type="match status" value="1"/>
</dbReference>
<organism evidence="16 17">
    <name type="scientific">Pseudobythopirellula maris</name>
    <dbReference type="NCBI Taxonomy" id="2527991"/>
    <lineage>
        <taxon>Bacteria</taxon>
        <taxon>Pseudomonadati</taxon>
        <taxon>Planctomycetota</taxon>
        <taxon>Planctomycetia</taxon>
        <taxon>Pirellulales</taxon>
        <taxon>Lacipirellulaceae</taxon>
        <taxon>Pseudobythopirellula</taxon>
    </lineage>
</organism>
<keyword evidence="12 13" id="KW-0472">Membrane</keyword>
<evidence type="ECO:0000256" key="10">
    <source>
        <dbReference type="ARBA" id="ARBA00022840"/>
    </source>
</evidence>
<evidence type="ECO:0000313" key="16">
    <source>
        <dbReference type="EMBL" id="TWT88912.1"/>
    </source>
</evidence>
<evidence type="ECO:0000256" key="4">
    <source>
        <dbReference type="ARBA" id="ARBA00012438"/>
    </source>
</evidence>
<dbReference type="InterPro" id="IPR003594">
    <property type="entry name" value="HATPase_dom"/>
</dbReference>
<dbReference type="RefSeq" id="WP_146400380.1">
    <property type="nucleotide sequence ID" value="NZ_SJPQ01000002.1"/>
</dbReference>
<evidence type="ECO:0000256" key="7">
    <source>
        <dbReference type="ARBA" id="ARBA00022679"/>
    </source>
</evidence>
<dbReference type="CDD" id="cd00130">
    <property type="entry name" value="PAS"/>
    <property type="match status" value="1"/>
</dbReference>
<dbReference type="InterPro" id="IPR003661">
    <property type="entry name" value="HisK_dim/P_dom"/>
</dbReference>
<dbReference type="GO" id="GO:0045121">
    <property type="term" value="C:membrane raft"/>
    <property type="evidence" value="ECO:0007669"/>
    <property type="project" value="UniProtKB-SubCell"/>
</dbReference>
<dbReference type="EMBL" id="SJPQ01000002">
    <property type="protein sequence ID" value="TWT88912.1"/>
    <property type="molecule type" value="Genomic_DNA"/>
</dbReference>
<dbReference type="InterPro" id="IPR036890">
    <property type="entry name" value="HATPase_C_sf"/>
</dbReference>
<keyword evidence="9 16" id="KW-0418">Kinase</keyword>
<keyword evidence="10" id="KW-0067">ATP-binding</keyword>
<feature type="transmembrane region" description="Helical" evidence="13">
    <location>
        <begin position="20"/>
        <end position="40"/>
    </location>
</feature>
<dbReference type="SUPFAM" id="SSF55785">
    <property type="entry name" value="PYP-like sensor domain (PAS domain)"/>
    <property type="match status" value="1"/>
</dbReference>
<dbReference type="PROSITE" id="PS50112">
    <property type="entry name" value="PAS"/>
    <property type="match status" value="1"/>
</dbReference>
<keyword evidence="5" id="KW-1003">Cell membrane</keyword>
<dbReference type="InterPro" id="IPR000014">
    <property type="entry name" value="PAS"/>
</dbReference>
<evidence type="ECO:0000256" key="8">
    <source>
        <dbReference type="ARBA" id="ARBA00022741"/>
    </source>
</evidence>
<evidence type="ECO:0000256" key="1">
    <source>
        <dbReference type="ARBA" id="ARBA00000085"/>
    </source>
</evidence>
<dbReference type="Gene3D" id="3.30.565.10">
    <property type="entry name" value="Histidine kinase-like ATPase, C-terminal domain"/>
    <property type="match status" value="1"/>
</dbReference>
<keyword evidence="13" id="KW-0812">Transmembrane</keyword>
<dbReference type="InterPro" id="IPR005467">
    <property type="entry name" value="His_kinase_dom"/>
</dbReference>
<sequence>MRIPLSKNPFSRQPLARRVVAYYLFFCVAAVAWLLVGSAWTSYTLHSQRVSDSCLARLGQTAATVKVALLRDNADKSQRIADALHQLQRSVDAKSCSVVDTQGKFAAHTDPDRVGEPVGEPVGERKQWGAIETIRYEGANGRYKNEYRAALSSDGAALGELRLTVDEMRGVDAFSMAVSNTPTAVLAPLVLIFIGALALVRMTRPLDEMQDQLTRAARTSKTERLELDRLRPATATALGWNRLVEELSEKSTAEPAAPTPEVDRRRSGFEEIVQGLSDGVAVTDAAGRVEFANRAIAALLGAEELSDQSLVELLGDAAPSADTACRRTVSELRRGEGEAERVLRVARQPLTEGKAGRALWSLRDVTQQKLVEQARDQFIDTATHELRTPLSNIRAYSETLATGDVVDLEAVKEFCTIINSEATRLGRFVDDLLTISSLEVGALTIERHNVMVDRLLSEAAMKAKPLMEQKQIEFEVQAPAKPIEMKLDKDKIAAAITNLLGNAAKYTPEGGHVSLKATAQGGELRIAVADTGLGIGEDEHTRVFEKFFRSADERVRDTTGTGLGLPLAREVARLHDGDITLESKIGQGSTFTLTLPIG</sequence>
<dbReference type="FunFam" id="1.10.287.130:FF:000001">
    <property type="entry name" value="Two-component sensor histidine kinase"/>
    <property type="match status" value="1"/>
</dbReference>
<dbReference type="InterPro" id="IPR035965">
    <property type="entry name" value="PAS-like_dom_sf"/>
</dbReference>
<proteinExistence type="predicted"/>
<keyword evidence="13" id="KW-1133">Transmembrane helix</keyword>
<feature type="domain" description="Histidine kinase" evidence="14">
    <location>
        <begin position="381"/>
        <end position="598"/>
    </location>
</feature>
<evidence type="ECO:0000256" key="3">
    <source>
        <dbReference type="ARBA" id="ARBA00004314"/>
    </source>
</evidence>
<dbReference type="SMART" id="SM00387">
    <property type="entry name" value="HATPase_c"/>
    <property type="match status" value="1"/>
</dbReference>
<evidence type="ECO:0000256" key="13">
    <source>
        <dbReference type="SAM" id="Phobius"/>
    </source>
</evidence>
<dbReference type="InterPro" id="IPR050736">
    <property type="entry name" value="Sensor_HK_Regulatory"/>
</dbReference>
<dbReference type="InterPro" id="IPR036097">
    <property type="entry name" value="HisK_dim/P_sf"/>
</dbReference>
<keyword evidence="17" id="KW-1185">Reference proteome</keyword>
<dbReference type="SMART" id="SM00091">
    <property type="entry name" value="PAS"/>
    <property type="match status" value="1"/>
</dbReference>
<dbReference type="InterPro" id="IPR004358">
    <property type="entry name" value="Sig_transdc_His_kin-like_C"/>
</dbReference>
<dbReference type="Pfam" id="PF00512">
    <property type="entry name" value="HisKA"/>
    <property type="match status" value="1"/>
</dbReference>
<dbReference type="PANTHER" id="PTHR43711:SF1">
    <property type="entry name" value="HISTIDINE KINASE 1"/>
    <property type="match status" value="1"/>
</dbReference>
<dbReference type="AlphaFoldDB" id="A0A5C5ZN51"/>